<evidence type="ECO:0000313" key="4">
    <source>
        <dbReference type="EMBL" id="SDG70694.1"/>
    </source>
</evidence>
<proteinExistence type="predicted"/>
<protein>
    <submittedName>
        <fullName evidence="4">Glucose/arabinose dehydrogenase, beta-propeller fold</fullName>
    </submittedName>
</protein>
<sequence>MVCATLALALVGCGASVPSPTPTSNRTTSPAVTSSPETTAPADAAAVFPVGEPREIATGLSAPWSIVFVGDSALVSERDSARILELPAGGGVREVGVVEAVQARGEGGLLGLAVDQDRRLYAYSTGGQGNRIQRFALTGTGGSFTLGAAETILDGLPSAGNHNGGRIAFGPDGMLYAGVGDAGSPQNAQDPGSLGGKILRMTPDGGIPSDNPDPASLVYSSGHRNVQGLGWAQDGTMYASEFGQDTWDELNVIVAGGNYGWPDAEGTAGAAGLIDPVLQWRPDEASPSGIAVVAGSVVIANLRGERLTVVPISDPSTAAASYAGEYGRIRDAVLAPDGTLWFVTNNTDGRGDAREGDDRILSVGLAG</sequence>
<dbReference type="Pfam" id="PF07995">
    <property type="entry name" value="GSDH"/>
    <property type="match status" value="1"/>
</dbReference>
<dbReference type="InterPro" id="IPR011042">
    <property type="entry name" value="6-blade_b-propeller_TolB-like"/>
</dbReference>
<accession>A0A1G7WFQ4</accession>
<dbReference type="AlphaFoldDB" id="A0A1G7WFQ4"/>
<dbReference type="SUPFAM" id="SSF50952">
    <property type="entry name" value="Soluble quinoprotein glucose dehydrogenase"/>
    <property type="match status" value="1"/>
</dbReference>
<evidence type="ECO:0000313" key="5">
    <source>
        <dbReference type="Proteomes" id="UP000199009"/>
    </source>
</evidence>
<feature type="chain" id="PRO_5038508505" evidence="2">
    <location>
        <begin position="16"/>
        <end position="367"/>
    </location>
</feature>
<evidence type="ECO:0000256" key="2">
    <source>
        <dbReference type="SAM" id="SignalP"/>
    </source>
</evidence>
<dbReference type="STRING" id="370764.SAMN04489810_1056"/>
<name>A0A1G7WFQ4_9MICO</name>
<gene>
    <name evidence="4" type="ORF">SAMN04489810_1056</name>
</gene>
<dbReference type="Gene3D" id="2.120.10.30">
    <property type="entry name" value="TolB, C-terminal domain"/>
    <property type="match status" value="1"/>
</dbReference>
<evidence type="ECO:0000259" key="3">
    <source>
        <dbReference type="Pfam" id="PF07995"/>
    </source>
</evidence>
<dbReference type="Proteomes" id="UP000199009">
    <property type="component" value="Chromosome I"/>
</dbReference>
<feature type="domain" description="Glucose/Sorbosone dehydrogenase" evidence="3">
    <location>
        <begin position="60"/>
        <end position="350"/>
    </location>
</feature>
<feature type="compositionally biased region" description="Low complexity" evidence="1">
    <location>
        <begin position="17"/>
        <end position="30"/>
    </location>
</feature>
<dbReference type="InterPro" id="IPR011041">
    <property type="entry name" value="Quinoprot_gluc/sorb_DH_b-prop"/>
</dbReference>
<feature type="region of interest" description="Disordered" evidence="1">
    <location>
        <begin position="17"/>
        <end position="40"/>
    </location>
</feature>
<reference evidence="4 5" key="1">
    <citation type="submission" date="2016-10" db="EMBL/GenBank/DDBJ databases">
        <authorList>
            <person name="de Groot N.N."/>
        </authorList>
    </citation>
    <scope>NUCLEOTIDE SEQUENCE [LARGE SCALE GENOMIC DNA]</scope>
    <source>
        <strain evidence="4 5">DSM 23142</strain>
    </source>
</reference>
<keyword evidence="5" id="KW-1185">Reference proteome</keyword>
<dbReference type="PANTHER" id="PTHR19328:SF13">
    <property type="entry name" value="HIPL1 PROTEIN"/>
    <property type="match status" value="1"/>
</dbReference>
<dbReference type="EMBL" id="LT629692">
    <property type="protein sequence ID" value="SDG70694.1"/>
    <property type="molecule type" value="Genomic_DNA"/>
</dbReference>
<dbReference type="InterPro" id="IPR012938">
    <property type="entry name" value="Glc/Sorbosone_DH"/>
</dbReference>
<dbReference type="OrthoDB" id="9770043at2"/>
<dbReference type="PANTHER" id="PTHR19328">
    <property type="entry name" value="HEDGEHOG-INTERACTING PROTEIN"/>
    <property type="match status" value="1"/>
</dbReference>
<evidence type="ECO:0000256" key="1">
    <source>
        <dbReference type="SAM" id="MobiDB-lite"/>
    </source>
</evidence>
<keyword evidence="2" id="KW-0732">Signal</keyword>
<feature type="signal peptide" evidence="2">
    <location>
        <begin position="1"/>
        <end position="15"/>
    </location>
</feature>
<organism evidence="4 5">
    <name type="scientific">Microbacterium pygmaeum</name>
    <dbReference type="NCBI Taxonomy" id="370764"/>
    <lineage>
        <taxon>Bacteria</taxon>
        <taxon>Bacillati</taxon>
        <taxon>Actinomycetota</taxon>
        <taxon>Actinomycetes</taxon>
        <taxon>Micrococcales</taxon>
        <taxon>Microbacteriaceae</taxon>
        <taxon>Microbacterium</taxon>
    </lineage>
</organism>